<name>A0A6S6PE69_9MYCO</name>
<evidence type="ECO:0000313" key="1">
    <source>
        <dbReference type="EMBL" id="BCI54940.1"/>
    </source>
</evidence>
<gene>
    <name evidence="1" type="ORF">NIIDNTM18_42180</name>
</gene>
<proteinExistence type="predicted"/>
<dbReference type="Proteomes" id="UP000515734">
    <property type="component" value="Chromosome"/>
</dbReference>
<sequence>MAFTGNVQNVILPSPKNLPAIGGLYAGPVGVTLPTQLTNVANTMKNLGFISDAGINETEDRPTTPYYAWGGDLAAESQDSFRLSIQFTLWEFLNPEVAKVSYGDNNVTVTAADATHGTRLSIAQTADVFEMKSWCWDAFAPGGKRIQKWFPLGQVKNKDSQPTNHREILAHTLTVVFFPDTAGKYSYTLTDDGVVDAS</sequence>
<accession>A0A6S6PE69</accession>
<protein>
    <submittedName>
        <fullName evidence="1">Tail protein</fullName>
    </submittedName>
</protein>
<evidence type="ECO:0000313" key="2">
    <source>
        <dbReference type="Proteomes" id="UP000515734"/>
    </source>
</evidence>
<dbReference type="AlphaFoldDB" id="A0A6S6PE69"/>
<organism evidence="1 2">
    <name type="scientific">Mycolicibacterium litorale</name>
    <dbReference type="NCBI Taxonomy" id="758802"/>
    <lineage>
        <taxon>Bacteria</taxon>
        <taxon>Bacillati</taxon>
        <taxon>Actinomycetota</taxon>
        <taxon>Actinomycetes</taxon>
        <taxon>Mycobacteriales</taxon>
        <taxon>Mycobacteriaceae</taxon>
        <taxon>Mycolicibacterium</taxon>
    </lineage>
</organism>
<reference evidence="1 2" key="1">
    <citation type="submission" date="2020-07" db="EMBL/GenBank/DDBJ databases">
        <title>Complete genome sequence of Mycolicibacterium litorale like strain isolated from cardiac implantable electronic device infection.</title>
        <authorList>
            <person name="Fukano H."/>
            <person name="Miyama H."/>
            <person name="Hoshino Y."/>
        </authorList>
    </citation>
    <scope>NUCLEOTIDE SEQUENCE [LARGE SCALE GENOMIC DNA]</scope>
    <source>
        <strain evidence="1 2">NIIDNTM18</strain>
    </source>
</reference>
<dbReference type="RefSeq" id="WP_185292727.1">
    <property type="nucleotide sequence ID" value="NZ_AP023287.1"/>
</dbReference>
<dbReference type="EMBL" id="AP023287">
    <property type="protein sequence ID" value="BCI54940.1"/>
    <property type="molecule type" value="Genomic_DNA"/>
</dbReference>